<keyword evidence="2" id="KW-0812">Transmembrane</keyword>
<accession>A0ABR1VJL8</accession>
<gene>
    <name evidence="3" type="ORF">PG997_010694</name>
</gene>
<dbReference type="GeneID" id="92048069"/>
<keyword evidence="2" id="KW-1133">Transmembrane helix</keyword>
<evidence type="ECO:0000256" key="2">
    <source>
        <dbReference type="SAM" id="Phobius"/>
    </source>
</evidence>
<feature type="transmembrane region" description="Helical" evidence="2">
    <location>
        <begin position="27"/>
        <end position="46"/>
    </location>
</feature>
<dbReference type="RefSeq" id="XP_066664299.1">
    <property type="nucleotide sequence ID" value="XM_066815009.1"/>
</dbReference>
<keyword evidence="4" id="KW-1185">Reference proteome</keyword>
<feature type="region of interest" description="Disordered" evidence="1">
    <location>
        <begin position="1"/>
        <end position="25"/>
    </location>
</feature>
<keyword evidence="2" id="KW-0472">Membrane</keyword>
<comment type="caution">
    <text evidence="3">The sequence shown here is derived from an EMBL/GenBank/DDBJ whole genome shotgun (WGS) entry which is preliminary data.</text>
</comment>
<evidence type="ECO:0000256" key="1">
    <source>
        <dbReference type="SAM" id="MobiDB-lite"/>
    </source>
</evidence>
<feature type="region of interest" description="Disordered" evidence="1">
    <location>
        <begin position="51"/>
        <end position="88"/>
    </location>
</feature>
<evidence type="ECO:0000313" key="3">
    <source>
        <dbReference type="EMBL" id="KAK8070491.1"/>
    </source>
</evidence>
<reference evidence="3 4" key="1">
    <citation type="submission" date="2023-01" db="EMBL/GenBank/DDBJ databases">
        <title>Analysis of 21 Apiospora genomes using comparative genomics revels a genus with tremendous synthesis potential of carbohydrate active enzymes and secondary metabolites.</title>
        <authorList>
            <person name="Sorensen T."/>
        </authorList>
    </citation>
    <scope>NUCLEOTIDE SEQUENCE [LARGE SCALE GENOMIC DNA]</scope>
    <source>
        <strain evidence="3 4">CBS 114990</strain>
    </source>
</reference>
<dbReference type="Proteomes" id="UP001433268">
    <property type="component" value="Unassembled WGS sequence"/>
</dbReference>
<sequence length="88" mass="10187">MPTDHPDPRPPSSPASEAPNPRRGPGIPRYFIVGGFLYVWLRPHVIKYRARRRQQKGGGWPQPSRADMMARRHPHNASEEELVGYYKR</sequence>
<protein>
    <submittedName>
        <fullName evidence="3">Uncharacterized protein</fullName>
    </submittedName>
</protein>
<organism evidence="3 4">
    <name type="scientific">Apiospora hydei</name>
    <dbReference type="NCBI Taxonomy" id="1337664"/>
    <lineage>
        <taxon>Eukaryota</taxon>
        <taxon>Fungi</taxon>
        <taxon>Dikarya</taxon>
        <taxon>Ascomycota</taxon>
        <taxon>Pezizomycotina</taxon>
        <taxon>Sordariomycetes</taxon>
        <taxon>Xylariomycetidae</taxon>
        <taxon>Amphisphaeriales</taxon>
        <taxon>Apiosporaceae</taxon>
        <taxon>Apiospora</taxon>
    </lineage>
</organism>
<evidence type="ECO:0000313" key="4">
    <source>
        <dbReference type="Proteomes" id="UP001433268"/>
    </source>
</evidence>
<dbReference type="EMBL" id="JAQQWN010000008">
    <property type="protein sequence ID" value="KAK8070491.1"/>
    <property type="molecule type" value="Genomic_DNA"/>
</dbReference>
<feature type="compositionally biased region" description="Low complexity" evidence="1">
    <location>
        <begin position="14"/>
        <end position="23"/>
    </location>
</feature>
<proteinExistence type="predicted"/>
<name>A0ABR1VJL8_9PEZI</name>